<gene>
    <name evidence="1" type="ORF">HMPREF3208_00691</name>
</gene>
<dbReference type="RefSeq" id="WP_064347175.1">
    <property type="nucleotide sequence ID" value="NZ_KQ956852.1"/>
</dbReference>
<dbReference type="Pfam" id="PF02597">
    <property type="entry name" value="ThiS"/>
    <property type="match status" value="1"/>
</dbReference>
<dbReference type="CDD" id="cd00565">
    <property type="entry name" value="Ubl_ThiS"/>
    <property type="match status" value="1"/>
</dbReference>
<dbReference type="InterPro" id="IPR010035">
    <property type="entry name" value="Thi_S"/>
</dbReference>
<protein>
    <submittedName>
        <fullName evidence="1">Thiamine biosynthesis protein ThiS</fullName>
    </submittedName>
</protein>
<evidence type="ECO:0000313" key="2">
    <source>
        <dbReference type="Proteomes" id="UP000070687"/>
    </source>
</evidence>
<dbReference type="Gene3D" id="3.10.20.30">
    <property type="match status" value="1"/>
</dbReference>
<dbReference type="InterPro" id="IPR003749">
    <property type="entry name" value="ThiS/MoaD-like"/>
</dbReference>
<dbReference type="PATRIC" id="fig|2702.100.peg.671"/>
<dbReference type="Proteomes" id="UP000070687">
    <property type="component" value="Unassembled WGS sequence"/>
</dbReference>
<dbReference type="PANTHER" id="PTHR34472">
    <property type="entry name" value="SULFUR CARRIER PROTEIN THIS"/>
    <property type="match status" value="1"/>
</dbReference>
<dbReference type="EMBL" id="LRQB01000039">
    <property type="protein sequence ID" value="KXA20965.1"/>
    <property type="molecule type" value="Genomic_DNA"/>
</dbReference>
<reference evidence="1 2" key="1">
    <citation type="submission" date="2016-01" db="EMBL/GenBank/DDBJ databases">
        <authorList>
            <person name="Oliw E.H."/>
        </authorList>
    </citation>
    <scope>NUCLEOTIDE SEQUENCE [LARGE SCALE GENOMIC DNA]</scope>
    <source>
        <strain evidence="1 2">PSS_7772B</strain>
    </source>
</reference>
<accession>A0A133NXG1</accession>
<dbReference type="SUPFAM" id="SSF54285">
    <property type="entry name" value="MoaD/ThiS"/>
    <property type="match status" value="1"/>
</dbReference>
<comment type="caution">
    <text evidence="1">The sequence shown here is derived from an EMBL/GenBank/DDBJ whole genome shotgun (WGS) entry which is preliminary data.</text>
</comment>
<name>A0A133NXG1_GARVA</name>
<proteinExistence type="predicted"/>
<dbReference type="InterPro" id="IPR012675">
    <property type="entry name" value="Beta-grasp_dom_sf"/>
</dbReference>
<dbReference type="eggNOG" id="COG2104">
    <property type="taxonomic scope" value="Bacteria"/>
</dbReference>
<dbReference type="AlphaFoldDB" id="A0A133NXG1"/>
<dbReference type="NCBIfam" id="TIGR01683">
    <property type="entry name" value="thiS"/>
    <property type="match status" value="1"/>
</dbReference>
<dbReference type="PANTHER" id="PTHR34472:SF1">
    <property type="entry name" value="SULFUR CARRIER PROTEIN THIS"/>
    <property type="match status" value="1"/>
</dbReference>
<evidence type="ECO:0000313" key="1">
    <source>
        <dbReference type="EMBL" id="KXA20965.1"/>
    </source>
</evidence>
<dbReference type="InterPro" id="IPR016155">
    <property type="entry name" value="Mopterin_synth/thiamin_S_b"/>
</dbReference>
<sequence>MQIVVNGETVEVQDGLTVAELIAQRYGSDAGPGIAVAIGDDVLKRAQWAATAICEGNQIEILSAVQGG</sequence>
<dbReference type="OrthoDB" id="163636at2"/>
<organism evidence="1 2">
    <name type="scientific">Gardnerella vaginalis</name>
    <dbReference type="NCBI Taxonomy" id="2702"/>
    <lineage>
        <taxon>Bacteria</taxon>
        <taxon>Bacillati</taxon>
        <taxon>Actinomycetota</taxon>
        <taxon>Actinomycetes</taxon>
        <taxon>Bifidobacteriales</taxon>
        <taxon>Bifidobacteriaceae</taxon>
        <taxon>Gardnerella</taxon>
    </lineage>
</organism>